<keyword evidence="8" id="KW-0809">Transit peptide</keyword>
<evidence type="ECO:0000313" key="23">
    <source>
        <dbReference type="EMBL" id="GAB0194543.1"/>
    </source>
</evidence>
<dbReference type="InterPro" id="IPR011547">
    <property type="entry name" value="SLC26A/SulP_dom"/>
</dbReference>
<gene>
    <name evidence="23" type="ORF">GRJ2_001919600</name>
</gene>
<evidence type="ECO:0000256" key="1">
    <source>
        <dbReference type="ARBA" id="ARBA00004141"/>
    </source>
</evidence>
<dbReference type="AlphaFoldDB" id="A0ABC9XA47"/>
<evidence type="ECO:0000256" key="7">
    <source>
        <dbReference type="ARBA" id="ARBA00022792"/>
    </source>
</evidence>
<dbReference type="Proteomes" id="UP001623348">
    <property type="component" value="Unassembled WGS sequence"/>
</dbReference>
<accession>A0ABC9XA47</accession>
<feature type="transmembrane region" description="Helical" evidence="21">
    <location>
        <begin position="100"/>
        <end position="125"/>
    </location>
</feature>
<dbReference type="Gene3D" id="3.30.830.10">
    <property type="entry name" value="Metalloenzyme, LuxS/M16 peptidase-like"/>
    <property type="match status" value="2"/>
</dbReference>
<evidence type="ECO:0000256" key="17">
    <source>
        <dbReference type="ARBA" id="ARBA00076278"/>
    </source>
</evidence>
<keyword evidence="6 21" id="KW-0812">Transmembrane</keyword>
<dbReference type="InterPro" id="IPR011249">
    <property type="entry name" value="Metalloenz_LuxS/M16"/>
</dbReference>
<evidence type="ECO:0000313" key="24">
    <source>
        <dbReference type="Proteomes" id="UP001623348"/>
    </source>
</evidence>
<evidence type="ECO:0000256" key="12">
    <source>
        <dbReference type="ARBA" id="ARBA00023128"/>
    </source>
</evidence>
<dbReference type="FunFam" id="3.30.830.10:FF:000016">
    <property type="entry name" value="Cytochrome b-c1 complex subunit 1, mitochondrial"/>
    <property type="match status" value="1"/>
</dbReference>
<evidence type="ECO:0000256" key="8">
    <source>
        <dbReference type="ARBA" id="ARBA00022946"/>
    </source>
</evidence>
<evidence type="ECO:0000256" key="13">
    <source>
        <dbReference type="ARBA" id="ARBA00023136"/>
    </source>
</evidence>
<feature type="transmembrane region" description="Helical" evidence="21">
    <location>
        <begin position="413"/>
        <end position="430"/>
    </location>
</feature>
<dbReference type="InterPro" id="IPR011765">
    <property type="entry name" value="Pept_M16_N"/>
</dbReference>
<dbReference type="SUPFAM" id="SSF63411">
    <property type="entry name" value="LuxS/MPP-like metallohydrolase"/>
    <property type="match status" value="2"/>
</dbReference>
<evidence type="ECO:0000256" key="11">
    <source>
        <dbReference type="ARBA" id="ARBA00022990"/>
    </source>
</evidence>
<comment type="subcellular location">
    <subcellularLocation>
        <location evidence="1">Membrane</location>
        <topology evidence="1">Multi-pass membrane protein</topology>
    </subcellularLocation>
    <subcellularLocation>
        <location evidence="2">Mitochondrion inner membrane</location>
        <topology evidence="2">Peripheral membrane protein</topology>
        <orientation evidence="2">Matrix side</orientation>
    </subcellularLocation>
</comment>
<evidence type="ECO:0000256" key="18">
    <source>
        <dbReference type="ARBA" id="ARBA00081098"/>
    </source>
</evidence>
<dbReference type="Pfam" id="PF05193">
    <property type="entry name" value="Peptidase_M16_C"/>
    <property type="match status" value="1"/>
</dbReference>
<dbReference type="GO" id="GO:0032991">
    <property type="term" value="C:protein-containing complex"/>
    <property type="evidence" value="ECO:0007669"/>
    <property type="project" value="UniProtKB-ARBA"/>
</dbReference>
<feature type="domain" description="STAS" evidence="22">
    <location>
        <begin position="527"/>
        <end position="674"/>
    </location>
</feature>
<keyword evidence="24" id="KW-1185">Reference proteome</keyword>
<evidence type="ECO:0000256" key="5">
    <source>
        <dbReference type="ARBA" id="ARBA00022660"/>
    </source>
</evidence>
<feature type="compositionally biased region" description="Basic and acidic residues" evidence="20">
    <location>
        <begin position="585"/>
        <end position="599"/>
    </location>
</feature>
<evidence type="ECO:0000256" key="9">
    <source>
        <dbReference type="ARBA" id="ARBA00022982"/>
    </source>
</evidence>
<feature type="transmembrane region" description="Helical" evidence="21">
    <location>
        <begin position="292"/>
        <end position="309"/>
    </location>
</feature>
<dbReference type="Gene3D" id="3.30.750.24">
    <property type="entry name" value="STAS domain"/>
    <property type="match status" value="1"/>
</dbReference>
<feature type="transmembrane region" description="Helical" evidence="21">
    <location>
        <begin position="377"/>
        <end position="401"/>
    </location>
</feature>
<evidence type="ECO:0000256" key="16">
    <source>
        <dbReference type="ARBA" id="ARBA00070376"/>
    </source>
</evidence>
<proteinExistence type="inferred from homology"/>
<evidence type="ECO:0000256" key="20">
    <source>
        <dbReference type="SAM" id="MobiDB-lite"/>
    </source>
</evidence>
<keyword evidence="4" id="KW-0597">Phosphoprotein</keyword>
<evidence type="ECO:0000256" key="19">
    <source>
        <dbReference type="ARBA" id="ARBA00082886"/>
    </source>
</evidence>
<sequence length="1171" mass="128151">MQEGQAAMAADMVLSHRAPHKVLSEADLEEVAQRKPPTEPSLRGCLHKTRCSVSTAKSLLLRFLPFLRWLPRYPVKDWLLGDIASGFSVGIMHLPQGLAYALLAGLPPVTGLYSSFYPVFLYFFFGTSRHNSVGPFAVISVMIGSLTDSLLPSENFLESVNGTNVTMVNEERRDAARVELVATITVLTGIFQVALGLLQFGFVVTYLSDPLVRGYTTAASVHVLISQLKNVFGVSLGEHSGPLSLFLTLIEICQKLPETNVGTLVTAIIAMVAIFIVKELNHKFAAKLPMPIPIELITIIISTGISYGVNLNAKFGISVVGNIPSGLKPPVVPNVSYFGQVVGNAFAIAVVGYAICISLGKIFALKHGYKVDSNQELIALGLSNFLGGFFQCFAISCSMSRSLVQESTGGNSQVAGVISSLVILVTILKIGELFRDLPKAILSAIIIINLKGMFKQFDDLCMLWKSNRVDLMVWIVTFVATLLLNLDIGLGASVAFGLLTVIFRTQLPHYSILGRISDTDVYRDVAEYEMAEEIPGVKIFRSSSTLYFANVELYTEALKKKSGINVDRLIEKKKKALKKLKKQQKKAEKEKAKRKKDAEDGLNGPGVAVIELSGAEGSAPPEPTLHTLGLPQPNFHAVILDFSPVSFMDTVSIKFLKNIFRDFHDIEVDVFIAGCPGALRPCWSIGSRDKMAASSVCRVGCAAGRALLRGPRSSAALLTLTRNRGAATYAQTLHNIPETQVTTLDNGLRVASEESNQPTCTVGVWIGVGSRHEDEKNNGAGYFLEHLAFKGTKKRPGAAFEKEVESMGAHLNGYTSREQTAYYIKALSKDMPKVVELLADIVQNCALEESQIEKERGVILQELKEIDSNLTDVTFDYLHATAFQGTALAHTVEGTTENIKHLTRADLASYVDTHFKAPRMVLAAAGGISHKELVDVARQHFSGVPFTYKEDAVPILPRCRFTGSEIRARDDALPVAHIALAVEGPGWADPDNVVLNVANAVIGRYDRTFGGGKNQSSRLATLAVEHNLCHSFQTFNTSYSDTGLFGFHFVSDPLSIDDMLYCAQGEWMRLCTSTTESEVKRAKNYLRNAMVAQLDGTTPVCENIGSHLLNYGRRIPLEEWDARIAAVDARMVRDVCSKYIYDKCPAIAAVGPIEQLLDYNRIRSAMYWIRF</sequence>
<dbReference type="PANTHER" id="PTHR11814">
    <property type="entry name" value="SULFATE TRANSPORTER"/>
    <property type="match status" value="1"/>
</dbReference>
<keyword evidence="10 21" id="KW-1133">Transmembrane helix</keyword>
<evidence type="ECO:0000256" key="4">
    <source>
        <dbReference type="ARBA" id="ARBA00022553"/>
    </source>
</evidence>
<dbReference type="PROSITE" id="PS50801">
    <property type="entry name" value="STAS"/>
    <property type="match status" value="1"/>
</dbReference>
<reference evidence="23 24" key="1">
    <citation type="submission" date="2024-06" db="EMBL/GenBank/DDBJ databases">
        <title>The draft genome of Grus japonensis, version 3.</title>
        <authorList>
            <person name="Nabeshima K."/>
            <person name="Suzuki S."/>
            <person name="Onuma M."/>
        </authorList>
    </citation>
    <scope>NUCLEOTIDE SEQUENCE [LARGE SCALE GENOMIC DNA]</scope>
    <source>
        <strain evidence="23 24">451A</strain>
    </source>
</reference>
<dbReference type="SUPFAM" id="SSF52091">
    <property type="entry name" value="SpoIIaa-like"/>
    <property type="match status" value="1"/>
</dbReference>
<dbReference type="InterPro" id="IPR002645">
    <property type="entry name" value="STAS_dom"/>
</dbReference>
<dbReference type="Pfam" id="PF00916">
    <property type="entry name" value="Sulfate_transp"/>
    <property type="match status" value="1"/>
</dbReference>
<organism evidence="23 24">
    <name type="scientific">Grus japonensis</name>
    <name type="common">Japanese crane</name>
    <name type="synonym">Red-crowned crane</name>
    <dbReference type="NCBI Taxonomy" id="30415"/>
    <lineage>
        <taxon>Eukaryota</taxon>
        <taxon>Metazoa</taxon>
        <taxon>Chordata</taxon>
        <taxon>Craniata</taxon>
        <taxon>Vertebrata</taxon>
        <taxon>Euteleostomi</taxon>
        <taxon>Archelosauria</taxon>
        <taxon>Archosauria</taxon>
        <taxon>Dinosauria</taxon>
        <taxon>Saurischia</taxon>
        <taxon>Theropoda</taxon>
        <taxon>Coelurosauria</taxon>
        <taxon>Aves</taxon>
        <taxon>Neognathae</taxon>
        <taxon>Neoaves</taxon>
        <taxon>Gruiformes</taxon>
        <taxon>Gruidae</taxon>
        <taxon>Grus</taxon>
    </lineage>
</organism>
<dbReference type="InterPro" id="IPR036513">
    <property type="entry name" value="STAS_dom_sf"/>
</dbReference>
<evidence type="ECO:0000259" key="22">
    <source>
        <dbReference type="PROSITE" id="PS50801"/>
    </source>
</evidence>
<comment type="caution">
    <text evidence="23">The sequence shown here is derived from an EMBL/GenBank/DDBJ whole genome shotgun (WGS) entry which is preliminary data.</text>
</comment>
<dbReference type="NCBIfam" id="TIGR00815">
    <property type="entry name" value="sulP"/>
    <property type="match status" value="1"/>
</dbReference>
<dbReference type="Pfam" id="PF00675">
    <property type="entry name" value="Peptidase_M16"/>
    <property type="match status" value="1"/>
</dbReference>
<dbReference type="Pfam" id="PF01740">
    <property type="entry name" value="STAS"/>
    <property type="match status" value="1"/>
</dbReference>
<feature type="transmembrane region" description="Helical" evidence="21">
    <location>
        <begin position="474"/>
        <end position="503"/>
    </location>
</feature>
<evidence type="ECO:0000256" key="21">
    <source>
        <dbReference type="SAM" id="Phobius"/>
    </source>
</evidence>
<dbReference type="EMBL" id="BAAFJT010000011">
    <property type="protein sequence ID" value="GAB0194543.1"/>
    <property type="molecule type" value="Genomic_DNA"/>
</dbReference>
<keyword evidence="7" id="KW-0999">Mitochondrion inner membrane</keyword>
<dbReference type="InterPro" id="IPR001902">
    <property type="entry name" value="SLC26A/SulP_fam"/>
</dbReference>
<protein>
    <recommendedName>
        <fullName evidence="16">Cytochrome b-c1 complex subunit 1, mitochondrial</fullName>
    </recommendedName>
    <alternativeName>
        <fullName evidence="17">Complex III subunit 1</fullName>
    </alternativeName>
    <alternativeName>
        <fullName evidence="18">Core protein I</fullName>
    </alternativeName>
    <alternativeName>
        <fullName evidence="19">Ubiquinol-cytochrome-c reductase complex core protein 1</fullName>
    </alternativeName>
</protein>
<evidence type="ECO:0000256" key="2">
    <source>
        <dbReference type="ARBA" id="ARBA00004443"/>
    </source>
</evidence>
<comment type="subunit">
    <text evidence="15">Component of the ubiquinol-cytochrome c oxidoreductase (cytochrome b-c1 complex, complex III, CIII), a multisubunit enzyme composed of 11 subunits. The complex is composed of 3 respiratory subunits cytochrome b, cytochrome c1 and Rieske protein UQCRFS1, 2 core protein subunits UQCRC1/QCR1 and UQCRC2/QCR2, and 6 low-molecular weight protein subunits UQCRH/QCR6, UQCRB/QCR7, UQCRQ/QCR8, UQCR10/QCR9, UQCR11/QCR10 and subunit 9, the cleavage product of Rieske protein UQCRFS1. The complex exists as an obligatory dimer and forms supercomplexes (SCs) in the inner mitochondrial membrane with NADH-ubiquinone oxidoreductase (complex I, CI) and cytochrome c oxidase (complex IV, CIV), resulting in different assemblies (supercomplex SCI(1)III(2)IV(1) and megacomplex MCI(2)III(2)IV(2)). Interacts with UQCC6. Interacts with STMP1.</text>
</comment>
<feature type="transmembrane region" description="Helical" evidence="21">
    <location>
        <begin position="180"/>
        <end position="207"/>
    </location>
</feature>
<evidence type="ECO:0000256" key="15">
    <source>
        <dbReference type="ARBA" id="ARBA00064195"/>
    </source>
</evidence>
<keyword evidence="9" id="KW-0249">Electron transport</keyword>
<evidence type="ECO:0000256" key="6">
    <source>
        <dbReference type="ARBA" id="ARBA00022692"/>
    </source>
</evidence>
<feature type="transmembrane region" description="Helical" evidence="21">
    <location>
        <begin position="261"/>
        <end position="280"/>
    </location>
</feature>
<feature type="transmembrane region" description="Helical" evidence="21">
    <location>
        <begin position="78"/>
        <end position="94"/>
    </location>
</feature>
<keyword evidence="12" id="KW-0496">Mitochondrion</keyword>
<dbReference type="GO" id="GO:0005743">
    <property type="term" value="C:mitochondrial inner membrane"/>
    <property type="evidence" value="ECO:0007669"/>
    <property type="project" value="UniProtKB-SubCell"/>
</dbReference>
<dbReference type="FunFam" id="3.30.830.10:FF:000001">
    <property type="entry name" value="Mitochondrial-processing peptidase subunit beta, mitochondrial"/>
    <property type="match status" value="1"/>
</dbReference>
<name>A0ABC9XA47_GRUJA</name>
<keyword evidence="13 21" id="KW-0472">Membrane</keyword>
<feature type="transmembrane region" description="Helical" evidence="21">
    <location>
        <begin position="345"/>
        <end position="365"/>
    </location>
</feature>
<keyword evidence="5" id="KW-0679">Respiratory chain</keyword>
<dbReference type="InterPro" id="IPR007863">
    <property type="entry name" value="Peptidase_M16_C"/>
</dbReference>
<dbReference type="CDD" id="cd07042">
    <property type="entry name" value="STAS_SulP_like_sulfate_transporter"/>
    <property type="match status" value="1"/>
</dbReference>
<evidence type="ECO:0000256" key="14">
    <source>
        <dbReference type="ARBA" id="ARBA00061208"/>
    </source>
</evidence>
<evidence type="ECO:0000256" key="10">
    <source>
        <dbReference type="ARBA" id="ARBA00022989"/>
    </source>
</evidence>
<feature type="region of interest" description="Disordered" evidence="20">
    <location>
        <begin position="581"/>
        <end position="605"/>
    </location>
</feature>
<comment type="similarity">
    <text evidence="14">Belongs to the peptidase M16 family. UQCRC1/QCR1 subfamily.</text>
</comment>
<keyword evidence="11" id="KW-0007">Acetylation</keyword>
<evidence type="ECO:0000256" key="3">
    <source>
        <dbReference type="ARBA" id="ARBA00022448"/>
    </source>
</evidence>
<keyword evidence="3" id="KW-0813">Transport</keyword>